<keyword evidence="2" id="KW-1185">Reference proteome</keyword>
<evidence type="ECO:0000313" key="2">
    <source>
        <dbReference type="Proteomes" id="UP001556040"/>
    </source>
</evidence>
<comment type="caution">
    <text evidence="1">The sequence shown here is derived from an EMBL/GenBank/DDBJ whole genome shotgun (WGS) entry which is preliminary data.</text>
</comment>
<sequence length="62" mass="7055">MSHKKKKRKKRNCTFVSIFNIVNCGSCDDHKHDSHQEIIEAALENTDIKALIEAVEAAEDED</sequence>
<dbReference type="Proteomes" id="UP001556040">
    <property type="component" value="Unassembled WGS sequence"/>
</dbReference>
<proteinExistence type="predicted"/>
<dbReference type="EMBL" id="JBFMIA010000010">
    <property type="protein sequence ID" value="MEW9502436.1"/>
    <property type="molecule type" value="Genomic_DNA"/>
</dbReference>
<organism evidence="1 2">
    <name type="scientific">Jeotgalibacillus marinus</name>
    <dbReference type="NCBI Taxonomy" id="86667"/>
    <lineage>
        <taxon>Bacteria</taxon>
        <taxon>Bacillati</taxon>
        <taxon>Bacillota</taxon>
        <taxon>Bacilli</taxon>
        <taxon>Bacillales</taxon>
        <taxon>Caryophanaceae</taxon>
        <taxon>Jeotgalibacillus</taxon>
    </lineage>
</organism>
<evidence type="ECO:0000313" key="1">
    <source>
        <dbReference type="EMBL" id="MEW9502436.1"/>
    </source>
</evidence>
<accession>A0ABV3Q5C2</accession>
<gene>
    <name evidence="1" type="ORF">AB1471_11595</name>
</gene>
<name>A0ABV3Q5C2_9BACL</name>
<dbReference type="RefSeq" id="WP_367779927.1">
    <property type="nucleotide sequence ID" value="NZ_JBFMIA010000010.1"/>
</dbReference>
<reference evidence="1 2" key="1">
    <citation type="journal article" date="1979" name="Int. J. Syst. Evol. Microbiol.">
        <title>Bacillus globisporus subsp. marinus subsp. nov.</title>
        <authorList>
            <person name="Liu H."/>
        </authorList>
    </citation>
    <scope>NUCLEOTIDE SEQUENCE [LARGE SCALE GENOMIC DNA]</scope>
    <source>
        <strain evidence="1 2">DSM 1297</strain>
    </source>
</reference>
<protein>
    <submittedName>
        <fullName evidence="1">Uncharacterized protein</fullName>
    </submittedName>
</protein>